<feature type="compositionally biased region" description="Basic and acidic residues" evidence="1">
    <location>
        <begin position="64"/>
        <end position="74"/>
    </location>
</feature>
<gene>
    <name evidence="2" type="ORF">GCM10010389_01520</name>
</gene>
<comment type="caution">
    <text evidence="2">The sequence shown here is derived from an EMBL/GenBank/DDBJ whole genome shotgun (WGS) entry which is preliminary data.</text>
</comment>
<dbReference type="Proteomes" id="UP000623010">
    <property type="component" value="Unassembled WGS sequence"/>
</dbReference>
<accession>A0A918QRI4</accession>
<feature type="compositionally biased region" description="Basic residues" evidence="1">
    <location>
        <begin position="38"/>
        <end position="50"/>
    </location>
</feature>
<evidence type="ECO:0000313" key="2">
    <source>
        <dbReference type="EMBL" id="GGZ68001.1"/>
    </source>
</evidence>
<protein>
    <submittedName>
        <fullName evidence="2">Uncharacterized protein</fullName>
    </submittedName>
</protein>
<feature type="region of interest" description="Disordered" evidence="1">
    <location>
        <begin position="29"/>
        <end position="74"/>
    </location>
</feature>
<proteinExistence type="predicted"/>
<reference evidence="2" key="1">
    <citation type="journal article" date="2014" name="Int. J. Syst. Evol. Microbiol.">
        <title>Complete genome sequence of Corynebacterium casei LMG S-19264T (=DSM 44701T), isolated from a smear-ripened cheese.</title>
        <authorList>
            <consortium name="US DOE Joint Genome Institute (JGI-PGF)"/>
            <person name="Walter F."/>
            <person name="Albersmeier A."/>
            <person name="Kalinowski J."/>
            <person name="Ruckert C."/>
        </authorList>
    </citation>
    <scope>NUCLEOTIDE SEQUENCE</scope>
    <source>
        <strain evidence="2">JCM 5016</strain>
    </source>
</reference>
<name>A0A918QRI4_9ACTN</name>
<dbReference type="AlphaFoldDB" id="A0A918QRI4"/>
<sequence length="74" mass="7919">MIVLIASLLLPVAGLLLFGMDHIEDRLFSGPSSPRASSPRHARARRHLRLIRGGGAGAPARPEAGSRERRLDAA</sequence>
<organism evidence="2 3">
    <name type="scientific">Streptomyces echinoruber</name>
    <dbReference type="NCBI Taxonomy" id="68898"/>
    <lineage>
        <taxon>Bacteria</taxon>
        <taxon>Bacillati</taxon>
        <taxon>Actinomycetota</taxon>
        <taxon>Actinomycetes</taxon>
        <taxon>Kitasatosporales</taxon>
        <taxon>Streptomycetaceae</taxon>
        <taxon>Streptomyces</taxon>
    </lineage>
</organism>
<reference evidence="2" key="2">
    <citation type="submission" date="2020-09" db="EMBL/GenBank/DDBJ databases">
        <authorList>
            <person name="Sun Q."/>
            <person name="Ohkuma M."/>
        </authorList>
    </citation>
    <scope>NUCLEOTIDE SEQUENCE</scope>
    <source>
        <strain evidence="2">JCM 5016</strain>
    </source>
</reference>
<dbReference type="EMBL" id="BMWH01000001">
    <property type="protein sequence ID" value="GGZ68001.1"/>
    <property type="molecule type" value="Genomic_DNA"/>
</dbReference>
<evidence type="ECO:0000313" key="3">
    <source>
        <dbReference type="Proteomes" id="UP000623010"/>
    </source>
</evidence>
<keyword evidence="3" id="KW-1185">Reference proteome</keyword>
<evidence type="ECO:0000256" key="1">
    <source>
        <dbReference type="SAM" id="MobiDB-lite"/>
    </source>
</evidence>